<dbReference type="EMBL" id="CP019475">
    <property type="protein sequence ID" value="UQC80454.1"/>
    <property type="molecule type" value="Genomic_DNA"/>
</dbReference>
<keyword evidence="4" id="KW-1185">Reference proteome</keyword>
<organism evidence="3 4">
    <name type="scientific">Colletotrichum lupini</name>
    <dbReference type="NCBI Taxonomy" id="145971"/>
    <lineage>
        <taxon>Eukaryota</taxon>
        <taxon>Fungi</taxon>
        <taxon>Dikarya</taxon>
        <taxon>Ascomycota</taxon>
        <taxon>Pezizomycotina</taxon>
        <taxon>Sordariomycetes</taxon>
        <taxon>Hypocreomycetidae</taxon>
        <taxon>Glomerellales</taxon>
        <taxon>Glomerellaceae</taxon>
        <taxon>Colletotrichum</taxon>
        <taxon>Colletotrichum acutatum species complex</taxon>
    </lineage>
</organism>
<dbReference type="AlphaFoldDB" id="A0A9Q8WEJ4"/>
<dbReference type="RefSeq" id="XP_049142085.1">
    <property type="nucleotide sequence ID" value="XM_049284942.1"/>
</dbReference>
<feature type="region of interest" description="Disordered" evidence="1">
    <location>
        <begin position="161"/>
        <end position="209"/>
    </location>
</feature>
<accession>A0A9Q8WEJ4</accession>
<evidence type="ECO:0000256" key="2">
    <source>
        <dbReference type="SAM" id="Phobius"/>
    </source>
</evidence>
<feature type="transmembrane region" description="Helical" evidence="2">
    <location>
        <begin position="26"/>
        <end position="47"/>
    </location>
</feature>
<keyword evidence="2" id="KW-0812">Transmembrane</keyword>
<dbReference type="KEGG" id="clup:CLUP02_05937"/>
<keyword evidence="2" id="KW-0472">Membrane</keyword>
<gene>
    <name evidence="3" type="ORF">CLUP02_05937</name>
</gene>
<reference evidence="3" key="1">
    <citation type="journal article" date="2021" name="Mol. Plant Microbe Interact.">
        <title>Complete Genome Sequence of the Plant-Pathogenic Fungus Colletotrichum lupini.</title>
        <authorList>
            <person name="Baroncelli R."/>
            <person name="Pensec F."/>
            <person name="Da Lio D."/>
            <person name="Boufleur T."/>
            <person name="Vicente I."/>
            <person name="Sarrocco S."/>
            <person name="Picot A."/>
            <person name="Baraldi E."/>
            <person name="Sukno S."/>
            <person name="Thon M."/>
            <person name="Le Floch G."/>
        </authorList>
    </citation>
    <scope>NUCLEOTIDE SEQUENCE</scope>
    <source>
        <strain evidence="3">IMI 504893</strain>
    </source>
</reference>
<name>A0A9Q8WEJ4_9PEZI</name>
<evidence type="ECO:0000256" key="1">
    <source>
        <dbReference type="SAM" id="MobiDB-lite"/>
    </source>
</evidence>
<protein>
    <submittedName>
        <fullName evidence="3">Uncharacterized protein</fullName>
    </submittedName>
</protein>
<evidence type="ECO:0000313" key="3">
    <source>
        <dbReference type="EMBL" id="UQC80454.1"/>
    </source>
</evidence>
<proteinExistence type="predicted"/>
<keyword evidence="2" id="KW-1133">Transmembrane helix</keyword>
<dbReference type="Proteomes" id="UP000830671">
    <property type="component" value="Chromosome 3"/>
</dbReference>
<dbReference type="GeneID" id="73339952"/>
<evidence type="ECO:0000313" key="4">
    <source>
        <dbReference type="Proteomes" id="UP000830671"/>
    </source>
</evidence>
<sequence>MPTAKTEISALLQRRIVLIDTSDSDFIGGFISCLIGLSIQVSSYWYPYFRLIRRMHRYSAVGQKMNASQANLLLPNEVFKATAELSVNAVVSLMGDSETKICRLRSHPGSTYPLVVNIGAFFSRIYPYLQRKFHKFCGCIENKTKLTLHLSWWNRAPANSTSPGINYKDEPPAEPHGASRIRSGTDPSLPRSHGLGSDRPPGKMTGVIRIGPGMKKKAKRLDLLRRQCNLEPLCEMAETFCPARSMRLGSRYLHQHWIMQMVVPWKLDFFVHLLIHHRLALHVGKHLYANGQTKLCPASISQIAHSLTFRKPVQRNVRSDPPSSQEDRGWSIILRPCIMQPPNQAISCIELPFDVSGVHSAKMMAACLVP</sequence>